<evidence type="ECO:0000256" key="4">
    <source>
        <dbReference type="ARBA" id="ARBA00022989"/>
    </source>
</evidence>
<feature type="transmembrane region" description="Helical" evidence="6">
    <location>
        <begin position="150"/>
        <end position="170"/>
    </location>
</feature>
<dbReference type="Pfam" id="PF03741">
    <property type="entry name" value="TerC"/>
    <property type="match status" value="1"/>
</dbReference>
<dbReference type="KEGG" id="dfc:DFI_01375"/>
<feature type="transmembrane region" description="Helical" evidence="6">
    <location>
        <begin position="216"/>
        <end position="235"/>
    </location>
</feature>
<feature type="transmembrane region" description="Helical" evidence="6">
    <location>
        <begin position="75"/>
        <end position="91"/>
    </location>
</feature>
<gene>
    <name evidence="7" type="ORF">DFI_01375</name>
</gene>
<dbReference type="STRING" id="317577.GCA_000419625_00873"/>
<sequence length="270" mass="29278">MFGLEMPPLTPEFWAILGTLVLLEGLLSADNALVLAVMVRHLKGELQRKALAYGIGGAVVLRILGVLLASFVLEYWWLRAFGAAYLAYLAISHFTKKDDHHAEGSGKKPMGFWMTVVMLNLTDLAFSVDSILAGVALIPRGMPSNQGLTIVIIGGIIGLILMRIAATLFLKLLNKYPAFDTVAYALVGWIAVKLGVETLEAAHEVYPWVPTWHMPTPLFWGVMAAIAIIGTVVALRKPAMSDEAADVKAHVEGVDLLETDQDPAPPSQPR</sequence>
<comment type="subcellular location">
    <subcellularLocation>
        <location evidence="1">Membrane</location>
        <topology evidence="1">Multi-pass membrane protein</topology>
    </subcellularLocation>
</comment>
<keyword evidence="3 6" id="KW-0812">Transmembrane</keyword>
<evidence type="ECO:0000256" key="6">
    <source>
        <dbReference type="SAM" id="Phobius"/>
    </source>
</evidence>
<keyword evidence="5 6" id="KW-0472">Membrane</keyword>
<feature type="transmembrane region" description="Helical" evidence="6">
    <location>
        <begin position="13"/>
        <end position="38"/>
    </location>
</feature>
<comment type="similarity">
    <text evidence="2">Belongs to the TerC family.</text>
</comment>
<dbReference type="AlphaFoldDB" id="A0A221ST70"/>
<keyword evidence="8" id="KW-1185">Reference proteome</keyword>
<reference evidence="7 8" key="1">
    <citation type="submission" date="2017-05" db="EMBL/GenBank/DDBJ databases">
        <title>The complete genome sequence of Deinococcus ficus isolated from the rhizosphere of the Ficus religiosa L. in Taiwan.</title>
        <authorList>
            <person name="Wu K.-M."/>
            <person name="Liao T.-L."/>
            <person name="Liu Y.-M."/>
            <person name="Young C.-C."/>
            <person name="Tsai S.-F."/>
        </authorList>
    </citation>
    <scope>NUCLEOTIDE SEQUENCE [LARGE SCALE GENOMIC DNA]</scope>
    <source>
        <strain evidence="7 8">CC-FR2-10</strain>
    </source>
</reference>
<dbReference type="NCBIfam" id="TIGR03716">
    <property type="entry name" value="R_switched_YkoY"/>
    <property type="match status" value="1"/>
</dbReference>
<accession>A0A221ST70</accession>
<feature type="transmembrane region" description="Helical" evidence="6">
    <location>
        <begin position="50"/>
        <end position="69"/>
    </location>
</feature>
<evidence type="ECO:0000313" key="8">
    <source>
        <dbReference type="Proteomes" id="UP000259030"/>
    </source>
</evidence>
<dbReference type="EMBL" id="CP021081">
    <property type="protein sequence ID" value="ASN79834.1"/>
    <property type="molecule type" value="Genomic_DNA"/>
</dbReference>
<dbReference type="PANTHER" id="PTHR30238:SF6">
    <property type="entry name" value="TERC-LIKE PROTEIN"/>
    <property type="match status" value="1"/>
</dbReference>
<dbReference type="InterPro" id="IPR022493">
    <property type="entry name" value="CHP03716_TM_YkoY"/>
</dbReference>
<feature type="transmembrane region" description="Helical" evidence="6">
    <location>
        <begin position="177"/>
        <end position="196"/>
    </location>
</feature>
<evidence type="ECO:0000313" key="7">
    <source>
        <dbReference type="EMBL" id="ASN79834.1"/>
    </source>
</evidence>
<dbReference type="RefSeq" id="WP_027463542.1">
    <property type="nucleotide sequence ID" value="NZ_CP021081.1"/>
</dbReference>
<evidence type="ECO:0000256" key="5">
    <source>
        <dbReference type="ARBA" id="ARBA00023136"/>
    </source>
</evidence>
<proteinExistence type="inferred from homology"/>
<dbReference type="Proteomes" id="UP000259030">
    <property type="component" value="Chromosome"/>
</dbReference>
<feature type="transmembrane region" description="Helical" evidence="6">
    <location>
        <begin position="112"/>
        <end position="138"/>
    </location>
</feature>
<evidence type="ECO:0000256" key="1">
    <source>
        <dbReference type="ARBA" id="ARBA00004141"/>
    </source>
</evidence>
<dbReference type="PANTHER" id="PTHR30238">
    <property type="entry name" value="MEMBRANE BOUND PREDICTED REDOX MODULATOR"/>
    <property type="match status" value="1"/>
</dbReference>
<dbReference type="GO" id="GO:0016020">
    <property type="term" value="C:membrane"/>
    <property type="evidence" value="ECO:0007669"/>
    <property type="project" value="UniProtKB-SubCell"/>
</dbReference>
<protein>
    <submittedName>
        <fullName evidence="7">Tellurium resistance protein TerC</fullName>
    </submittedName>
</protein>
<keyword evidence="4 6" id="KW-1133">Transmembrane helix</keyword>
<evidence type="ECO:0000256" key="2">
    <source>
        <dbReference type="ARBA" id="ARBA00007511"/>
    </source>
</evidence>
<evidence type="ECO:0000256" key="3">
    <source>
        <dbReference type="ARBA" id="ARBA00022692"/>
    </source>
</evidence>
<dbReference type="InterPro" id="IPR005496">
    <property type="entry name" value="Integral_membrane_TerC"/>
</dbReference>
<name>A0A221ST70_9DEIO</name>
<organism evidence="7 8">
    <name type="scientific">Deinococcus ficus</name>
    <dbReference type="NCBI Taxonomy" id="317577"/>
    <lineage>
        <taxon>Bacteria</taxon>
        <taxon>Thermotogati</taxon>
        <taxon>Deinococcota</taxon>
        <taxon>Deinococci</taxon>
        <taxon>Deinococcales</taxon>
        <taxon>Deinococcaceae</taxon>
        <taxon>Deinococcus</taxon>
    </lineage>
</organism>